<sequence>MRKRYDLDLLRSLQALIEEEGVSHAARRLQMSEAAMSRSLAKLRVVFNDPILVASGRRMVVTTFALGLRERLRAIVDGADSLLEEQDTPDIASLSPHFMLRANDLIVGAFGAAILAALRHDCPGCTLTFVPETDDEPSNDLREGHIDLYLGASDDMRPEIRRQSIFPTAFRALVRADHPILAEGITPQSIARYEHISVSRRGRLHGPIDTVLKEQFGLRRRVVMVVPTYYAMVETLRTTDMILPLPGIAINSLPIRLMHLAEFEFPFALPTVHSFQAWHPRRDGDPVHRWLRNTVYRVVRERGEGLPEGFAPPSGP</sequence>
<proteinExistence type="inferred from homology"/>
<dbReference type="RefSeq" id="WP_061271886.1">
    <property type="nucleotide sequence ID" value="NZ_CBCRXN010000012.1"/>
</dbReference>
<organism evidence="5 6">
    <name type="scientific">Komagataeibacter xylinus</name>
    <name type="common">Gluconacetobacter xylinus</name>
    <dbReference type="NCBI Taxonomy" id="28448"/>
    <lineage>
        <taxon>Bacteria</taxon>
        <taxon>Pseudomonadati</taxon>
        <taxon>Pseudomonadota</taxon>
        <taxon>Alphaproteobacteria</taxon>
        <taxon>Acetobacterales</taxon>
        <taxon>Acetobacteraceae</taxon>
        <taxon>Komagataeibacter</taxon>
    </lineage>
</organism>
<dbReference type="SUPFAM" id="SSF46785">
    <property type="entry name" value="Winged helix' DNA-binding domain"/>
    <property type="match status" value="1"/>
</dbReference>
<gene>
    <name evidence="5" type="ORF">CFR75_02870</name>
</gene>
<dbReference type="InterPro" id="IPR050389">
    <property type="entry name" value="LysR-type_TF"/>
</dbReference>
<evidence type="ECO:0000256" key="2">
    <source>
        <dbReference type="ARBA" id="ARBA00023015"/>
    </source>
</evidence>
<evidence type="ECO:0000313" key="6">
    <source>
        <dbReference type="Proteomes" id="UP000248257"/>
    </source>
</evidence>
<dbReference type="SUPFAM" id="SSF53850">
    <property type="entry name" value="Periplasmic binding protein-like II"/>
    <property type="match status" value="1"/>
</dbReference>
<dbReference type="STRING" id="1220579.GCA_001571345_00611"/>
<dbReference type="Pfam" id="PF00126">
    <property type="entry name" value="HTH_1"/>
    <property type="match status" value="1"/>
</dbReference>
<dbReference type="OrthoDB" id="9774011at2"/>
<dbReference type="PANTHER" id="PTHR30118">
    <property type="entry name" value="HTH-TYPE TRANSCRIPTIONAL REGULATOR LEUO-RELATED"/>
    <property type="match status" value="1"/>
</dbReference>
<accession>A0A318PMH4</accession>
<comment type="caution">
    <text evidence="5">The sequence shown here is derived from an EMBL/GenBank/DDBJ whole genome shotgun (WGS) entry which is preliminary data.</text>
</comment>
<dbReference type="InterPro" id="IPR036390">
    <property type="entry name" value="WH_DNA-bd_sf"/>
</dbReference>
<keyword evidence="6" id="KW-1185">Reference proteome</keyword>
<comment type="similarity">
    <text evidence="1">Belongs to the LysR transcriptional regulatory family.</text>
</comment>
<reference evidence="5 6" key="1">
    <citation type="submission" date="2017-07" db="EMBL/GenBank/DDBJ databases">
        <title>A draft genome sequence of Komagataeibacter xylinus LMG 1515.</title>
        <authorList>
            <person name="Skraban J."/>
            <person name="Cleenwerck I."/>
            <person name="Vandamme P."/>
            <person name="Trcek J."/>
        </authorList>
    </citation>
    <scope>NUCLEOTIDE SEQUENCE [LARGE SCALE GENOMIC DNA]</scope>
    <source>
        <strain evidence="5 6">LMG 1515</strain>
    </source>
</reference>
<dbReference type="EMBL" id="NKUC01000003">
    <property type="protein sequence ID" value="PYD58320.1"/>
    <property type="molecule type" value="Genomic_DNA"/>
</dbReference>
<dbReference type="AlphaFoldDB" id="A0A318PMH4"/>
<dbReference type="InterPro" id="IPR005119">
    <property type="entry name" value="LysR_subst-bd"/>
</dbReference>
<dbReference type="PANTHER" id="PTHR30118:SF15">
    <property type="entry name" value="TRANSCRIPTIONAL REGULATORY PROTEIN"/>
    <property type="match status" value="1"/>
</dbReference>
<dbReference type="Pfam" id="PF03466">
    <property type="entry name" value="LysR_substrate"/>
    <property type="match status" value="1"/>
</dbReference>
<dbReference type="GO" id="GO:0003677">
    <property type="term" value="F:DNA binding"/>
    <property type="evidence" value="ECO:0007669"/>
    <property type="project" value="UniProtKB-KW"/>
</dbReference>
<keyword evidence="2" id="KW-0805">Transcription regulation</keyword>
<dbReference type="Gene3D" id="1.10.10.10">
    <property type="entry name" value="Winged helix-like DNA-binding domain superfamily/Winged helix DNA-binding domain"/>
    <property type="match status" value="1"/>
</dbReference>
<keyword evidence="4" id="KW-0804">Transcription</keyword>
<evidence type="ECO:0000256" key="4">
    <source>
        <dbReference type="ARBA" id="ARBA00023163"/>
    </source>
</evidence>
<evidence type="ECO:0000256" key="3">
    <source>
        <dbReference type="ARBA" id="ARBA00023125"/>
    </source>
</evidence>
<dbReference type="InterPro" id="IPR000847">
    <property type="entry name" value="LysR_HTH_N"/>
</dbReference>
<evidence type="ECO:0000256" key="1">
    <source>
        <dbReference type="ARBA" id="ARBA00009437"/>
    </source>
</evidence>
<dbReference type="GO" id="GO:0003700">
    <property type="term" value="F:DNA-binding transcription factor activity"/>
    <property type="evidence" value="ECO:0007669"/>
    <property type="project" value="InterPro"/>
</dbReference>
<evidence type="ECO:0000313" key="5">
    <source>
        <dbReference type="EMBL" id="PYD58320.1"/>
    </source>
</evidence>
<dbReference type="Proteomes" id="UP000248257">
    <property type="component" value="Unassembled WGS sequence"/>
</dbReference>
<protein>
    <submittedName>
        <fullName evidence="5">LysR family transcriptional regulator</fullName>
    </submittedName>
</protein>
<keyword evidence="3" id="KW-0238">DNA-binding</keyword>
<dbReference type="InterPro" id="IPR036388">
    <property type="entry name" value="WH-like_DNA-bd_sf"/>
</dbReference>
<name>A0A318PMH4_KOMXY</name>
<dbReference type="CDD" id="cd08460">
    <property type="entry name" value="PBP2_DntR_like_1"/>
    <property type="match status" value="1"/>
</dbReference>
<dbReference type="Gene3D" id="3.40.190.10">
    <property type="entry name" value="Periplasmic binding protein-like II"/>
    <property type="match status" value="2"/>
</dbReference>
<dbReference type="PROSITE" id="PS50931">
    <property type="entry name" value="HTH_LYSR"/>
    <property type="match status" value="1"/>
</dbReference>